<accession>A0A3S9XB47</accession>
<keyword evidence="6 9" id="KW-0521">NADP</keyword>
<feature type="binding site" evidence="9">
    <location>
        <position position="247"/>
    </location>
    <ligand>
        <name>NAD(+)</name>
        <dbReference type="ChEBI" id="CHEBI:57540"/>
    </ligand>
</feature>
<protein>
    <recommendedName>
        <fullName evidence="9">NAD kinase</fullName>
        <ecNumber evidence="9">2.7.1.23</ecNumber>
    </recommendedName>
    <alternativeName>
        <fullName evidence="9">ATP-dependent NAD kinase</fullName>
    </alternativeName>
</protein>
<evidence type="ECO:0000256" key="2">
    <source>
        <dbReference type="ARBA" id="ARBA00022679"/>
    </source>
</evidence>
<proteinExistence type="inferred from homology"/>
<evidence type="ECO:0000256" key="5">
    <source>
        <dbReference type="ARBA" id="ARBA00022840"/>
    </source>
</evidence>
<dbReference type="Pfam" id="PF20143">
    <property type="entry name" value="NAD_kinase_C"/>
    <property type="match status" value="1"/>
</dbReference>
<keyword evidence="7 9" id="KW-0520">NAD</keyword>
<dbReference type="NCBIfam" id="NF002306">
    <property type="entry name" value="PRK01231.1"/>
    <property type="match status" value="1"/>
</dbReference>
<reference evidence="11" key="1">
    <citation type="submission" date="2018-06" db="EMBL/GenBank/DDBJ databases">
        <title>Complete genome of Pseudomonas insecticola strain QZS01.</title>
        <authorList>
            <person name="Wang J."/>
            <person name="Su Q."/>
        </authorList>
    </citation>
    <scope>NUCLEOTIDE SEQUENCE [LARGE SCALE GENOMIC DNA]</scope>
    <source>
        <strain evidence="11">QZS01</strain>
    </source>
</reference>
<evidence type="ECO:0000256" key="3">
    <source>
        <dbReference type="ARBA" id="ARBA00022741"/>
    </source>
</evidence>
<dbReference type="PANTHER" id="PTHR20275:SF0">
    <property type="entry name" value="NAD KINASE"/>
    <property type="match status" value="1"/>
</dbReference>
<keyword evidence="2 9" id="KW-0808">Transferase</keyword>
<evidence type="ECO:0000256" key="1">
    <source>
        <dbReference type="ARBA" id="ARBA00022490"/>
    </source>
</evidence>
<dbReference type="GO" id="GO:0005524">
    <property type="term" value="F:ATP binding"/>
    <property type="evidence" value="ECO:0007669"/>
    <property type="project" value="UniProtKB-KW"/>
</dbReference>
<dbReference type="EMBL" id="CP029822">
    <property type="protein sequence ID" value="AZS49548.1"/>
    <property type="molecule type" value="Genomic_DNA"/>
</dbReference>
<dbReference type="InterPro" id="IPR016064">
    <property type="entry name" value="NAD/diacylglycerol_kinase_sf"/>
</dbReference>
<evidence type="ECO:0000256" key="8">
    <source>
        <dbReference type="ARBA" id="ARBA00047925"/>
    </source>
</evidence>
<feature type="binding site" evidence="9">
    <location>
        <begin position="187"/>
        <end position="192"/>
    </location>
    <ligand>
        <name>NAD(+)</name>
        <dbReference type="ChEBI" id="CHEBI:57540"/>
    </ligand>
</feature>
<dbReference type="GO" id="GO:0003951">
    <property type="term" value="F:NAD+ kinase activity"/>
    <property type="evidence" value="ECO:0007669"/>
    <property type="project" value="UniProtKB-UniRule"/>
</dbReference>
<evidence type="ECO:0000256" key="4">
    <source>
        <dbReference type="ARBA" id="ARBA00022777"/>
    </source>
</evidence>
<name>A0A3S9XB47_9GAMM</name>
<dbReference type="InterPro" id="IPR002504">
    <property type="entry name" value="NADK"/>
</dbReference>
<dbReference type="GO" id="GO:0046872">
    <property type="term" value="F:metal ion binding"/>
    <property type="evidence" value="ECO:0007669"/>
    <property type="project" value="UniProtKB-UniRule"/>
</dbReference>
<comment type="similarity">
    <text evidence="9">Belongs to the NAD kinase family.</text>
</comment>
<dbReference type="InterPro" id="IPR017438">
    <property type="entry name" value="ATP-NAD_kinase_N"/>
</dbReference>
<comment type="catalytic activity">
    <reaction evidence="8 9">
        <text>NAD(+) + ATP = ADP + NADP(+) + H(+)</text>
        <dbReference type="Rhea" id="RHEA:18629"/>
        <dbReference type="ChEBI" id="CHEBI:15378"/>
        <dbReference type="ChEBI" id="CHEBI:30616"/>
        <dbReference type="ChEBI" id="CHEBI:57540"/>
        <dbReference type="ChEBI" id="CHEBI:58349"/>
        <dbReference type="ChEBI" id="CHEBI:456216"/>
        <dbReference type="EC" id="2.7.1.23"/>
    </reaction>
</comment>
<keyword evidence="5 9" id="KW-0067">ATP-binding</keyword>
<evidence type="ECO:0000256" key="9">
    <source>
        <dbReference type="HAMAP-Rule" id="MF_00361"/>
    </source>
</evidence>
<evidence type="ECO:0000256" key="6">
    <source>
        <dbReference type="ARBA" id="ARBA00022857"/>
    </source>
</evidence>
<dbReference type="EC" id="2.7.1.23" evidence="9"/>
<evidence type="ECO:0000256" key="7">
    <source>
        <dbReference type="ARBA" id="ARBA00023027"/>
    </source>
</evidence>
<dbReference type="SUPFAM" id="SSF111331">
    <property type="entry name" value="NAD kinase/diacylglycerol kinase-like"/>
    <property type="match status" value="1"/>
</dbReference>
<dbReference type="GO" id="GO:0005737">
    <property type="term" value="C:cytoplasm"/>
    <property type="evidence" value="ECO:0007669"/>
    <property type="project" value="UniProtKB-SubCell"/>
</dbReference>
<keyword evidence="3 9" id="KW-0547">Nucleotide-binding</keyword>
<feature type="binding site" evidence="9">
    <location>
        <position position="157"/>
    </location>
    <ligand>
        <name>NAD(+)</name>
        <dbReference type="ChEBI" id="CHEBI:57540"/>
    </ligand>
</feature>
<keyword evidence="4 9" id="KW-0418">Kinase</keyword>
<dbReference type="GO" id="GO:0006741">
    <property type="term" value="P:NADP+ biosynthetic process"/>
    <property type="evidence" value="ECO:0007669"/>
    <property type="project" value="UniProtKB-UniRule"/>
</dbReference>
<dbReference type="Pfam" id="PF01513">
    <property type="entry name" value="NAD_kinase"/>
    <property type="match status" value="1"/>
</dbReference>
<organism evidence="10 11">
    <name type="scientific">Entomomonas moraniae</name>
    <dbReference type="NCBI Taxonomy" id="2213226"/>
    <lineage>
        <taxon>Bacteria</taxon>
        <taxon>Pseudomonadati</taxon>
        <taxon>Pseudomonadota</taxon>
        <taxon>Gammaproteobacteria</taxon>
        <taxon>Pseudomonadales</taxon>
        <taxon>Pseudomonadaceae</taxon>
        <taxon>Entomomonas</taxon>
    </lineage>
</organism>
<dbReference type="InterPro" id="IPR017437">
    <property type="entry name" value="ATP-NAD_kinase_PpnK-typ_C"/>
</dbReference>
<keyword evidence="11" id="KW-1185">Reference proteome</keyword>
<dbReference type="Gene3D" id="3.40.50.10330">
    <property type="entry name" value="Probable inorganic polyphosphate/atp-NAD kinase, domain 1"/>
    <property type="match status" value="1"/>
</dbReference>
<feature type="binding site" evidence="9">
    <location>
        <position position="176"/>
    </location>
    <ligand>
        <name>NAD(+)</name>
        <dbReference type="ChEBI" id="CHEBI:57540"/>
    </ligand>
</feature>
<evidence type="ECO:0000313" key="11">
    <source>
        <dbReference type="Proteomes" id="UP000273143"/>
    </source>
</evidence>
<gene>
    <name evidence="9" type="primary">nadK</name>
    <name evidence="10" type="ORF">DM558_01590</name>
</gene>
<feature type="binding site" evidence="9">
    <location>
        <begin position="72"/>
        <end position="73"/>
    </location>
    <ligand>
        <name>NAD(+)</name>
        <dbReference type="ChEBI" id="CHEBI:57540"/>
    </ligand>
</feature>
<comment type="caution">
    <text evidence="9">Lacks conserved residue(s) required for the propagation of feature annotation.</text>
</comment>
<dbReference type="KEGG" id="emo:DM558_01590"/>
<dbReference type="PANTHER" id="PTHR20275">
    <property type="entry name" value="NAD KINASE"/>
    <property type="match status" value="1"/>
</dbReference>
<dbReference type="AlphaFoldDB" id="A0A3S9XB47"/>
<feature type="active site" description="Proton acceptor" evidence="9">
    <location>
        <position position="72"/>
    </location>
</feature>
<dbReference type="HAMAP" id="MF_00361">
    <property type="entry name" value="NAD_kinase"/>
    <property type="match status" value="1"/>
</dbReference>
<dbReference type="GO" id="GO:0019674">
    <property type="term" value="P:NAD+ metabolic process"/>
    <property type="evidence" value="ECO:0007669"/>
    <property type="project" value="InterPro"/>
</dbReference>
<sequence>MNKFHRVGIIGRLNSQHVVDSIQRLKQLLLQRNLDVVLEETIAQTMDDHGLPTVSYRELGETCDLAIVVGGDGSMLGAARELAPYDISLVGINRGRLGFLTDINPNKLESQITEVLEGRYLLEERFLLSAQVNHQDGGIESGDALNDVVLHAGQSARMIEFEIYLDGQFISSQQADGLIISTPTGSTAYALSAGGPIVHPKLNAMLVVPMNPHTLSSRPIVVDGDSELKIIISPHLTINPQVSCDAQNHLYCTPGDEIIVRKYKHQIKLLHMSDYNFYKICRTKLGWGSRLIEDRV</sequence>
<dbReference type="Gene3D" id="2.60.200.30">
    <property type="entry name" value="Probable inorganic polyphosphate/atp-NAD kinase, domain 2"/>
    <property type="match status" value="1"/>
</dbReference>
<comment type="cofactor">
    <cofactor evidence="9">
        <name>a divalent metal cation</name>
        <dbReference type="ChEBI" id="CHEBI:60240"/>
    </cofactor>
</comment>
<comment type="subcellular location">
    <subcellularLocation>
        <location evidence="9">Cytoplasm</location>
    </subcellularLocation>
</comment>
<dbReference type="GO" id="GO:0051287">
    <property type="term" value="F:NAD binding"/>
    <property type="evidence" value="ECO:0007669"/>
    <property type="project" value="UniProtKB-ARBA"/>
</dbReference>
<dbReference type="FunFam" id="2.60.200.30:FF:000009">
    <property type="entry name" value="Poly(P)/ATP NAD kinase"/>
    <property type="match status" value="1"/>
</dbReference>
<evidence type="ECO:0000313" key="10">
    <source>
        <dbReference type="EMBL" id="AZS49548.1"/>
    </source>
</evidence>
<comment type="function">
    <text evidence="9">Involved in the regulation of the intracellular balance of NAD and NADP, and is a key enzyme in the biosynthesis of NADP. Catalyzes specifically the phosphorylation on 2'-hydroxyl of the adenosine moiety of NAD to yield NADP.</text>
</comment>
<feature type="binding site" evidence="9">
    <location>
        <begin position="146"/>
        <end position="147"/>
    </location>
    <ligand>
        <name>NAD(+)</name>
        <dbReference type="ChEBI" id="CHEBI:57540"/>
    </ligand>
</feature>
<keyword evidence="1 9" id="KW-0963">Cytoplasm</keyword>
<dbReference type="Proteomes" id="UP000273143">
    <property type="component" value="Chromosome"/>
</dbReference>
<dbReference type="RefSeq" id="WP_127161748.1">
    <property type="nucleotide sequence ID" value="NZ_CP029822.1"/>
</dbReference>